<protein>
    <submittedName>
        <fullName evidence="2">Uncharacterized protein</fullName>
    </submittedName>
</protein>
<sequence>MTSTKNWTISQILINLDNFHLQSFDKTMCILRNCIRPCETRSPIILNCSSRRTILPIIPELNDSDEFYPLLANLSYEQLSDKELEFRTNHHYQGRTMEISFSRGDDAMGRKIQNLLNLYSQKWNIDQDVLIVNLQRLLKSLSEFILNDFILKHKQQLCQLSIEEWFITLEFYLQMDAHCVFMKTCSFRQSIPRCTDEGLFSLNLPSTQYGMTQCKYKSCPFCYERLGLTNRSERAMRFSDSQIHHFVNGYQVYLNCNVSALYVKTCTSSNIIYTLTCPCHQYDFIGRCRVPIRDRMLQHRMNGCRIMSNFFLGRTIADQLQREREYDDPTISESHIKLYQHSTECLATINIFLTYRPRYWCFVPMTSEQAAIDDTNITSTARSLLNKYQMSRSKYIIEEESSNPYQRNATNVAWCMNNLPSPALNYQFSLRQKLEQLKFFRDRLDLYTPRFLDLYNAAIVMALPESASDEMRHLIQALLVTHAEPKLNRTINDSILTFANSNNNNWYQHLIHPRLRSS</sequence>
<evidence type="ECO:0000313" key="2">
    <source>
        <dbReference type="EMBL" id="CAF3650326.1"/>
    </source>
</evidence>
<proteinExistence type="predicted"/>
<dbReference type="EMBL" id="CAJNOG010000690">
    <property type="protein sequence ID" value="CAF1336728.1"/>
    <property type="molecule type" value="Genomic_DNA"/>
</dbReference>
<evidence type="ECO:0000313" key="1">
    <source>
        <dbReference type="EMBL" id="CAF1336728.1"/>
    </source>
</evidence>
<organism evidence="2 3">
    <name type="scientific">Adineta steineri</name>
    <dbReference type="NCBI Taxonomy" id="433720"/>
    <lineage>
        <taxon>Eukaryota</taxon>
        <taxon>Metazoa</taxon>
        <taxon>Spiralia</taxon>
        <taxon>Gnathifera</taxon>
        <taxon>Rotifera</taxon>
        <taxon>Eurotatoria</taxon>
        <taxon>Bdelloidea</taxon>
        <taxon>Adinetida</taxon>
        <taxon>Adinetidae</taxon>
        <taxon>Adineta</taxon>
    </lineage>
</organism>
<reference evidence="2" key="1">
    <citation type="submission" date="2021-02" db="EMBL/GenBank/DDBJ databases">
        <authorList>
            <person name="Nowell W R."/>
        </authorList>
    </citation>
    <scope>NUCLEOTIDE SEQUENCE</scope>
</reference>
<gene>
    <name evidence="1" type="ORF">JYZ213_LOCUS34260</name>
    <name evidence="2" type="ORF">OXD698_LOCUS8983</name>
</gene>
<dbReference type="AlphaFoldDB" id="A0A818R7S9"/>
<dbReference type="EMBL" id="CAJOAZ010000445">
    <property type="protein sequence ID" value="CAF3650326.1"/>
    <property type="molecule type" value="Genomic_DNA"/>
</dbReference>
<evidence type="ECO:0000313" key="3">
    <source>
        <dbReference type="Proteomes" id="UP000663844"/>
    </source>
</evidence>
<dbReference type="Proteomes" id="UP000663845">
    <property type="component" value="Unassembled WGS sequence"/>
</dbReference>
<comment type="caution">
    <text evidence="2">The sequence shown here is derived from an EMBL/GenBank/DDBJ whole genome shotgun (WGS) entry which is preliminary data.</text>
</comment>
<accession>A0A818R7S9</accession>
<name>A0A818R7S9_9BILA</name>
<dbReference type="Proteomes" id="UP000663844">
    <property type="component" value="Unassembled WGS sequence"/>
</dbReference>